<evidence type="ECO:0000259" key="10">
    <source>
        <dbReference type="Pfam" id="PF00593"/>
    </source>
</evidence>
<dbReference type="Pfam" id="PF13715">
    <property type="entry name" value="CarbopepD_reg_2"/>
    <property type="match status" value="1"/>
</dbReference>
<dbReference type="Proteomes" id="UP000199572">
    <property type="component" value="Unassembled WGS sequence"/>
</dbReference>
<evidence type="ECO:0000256" key="9">
    <source>
        <dbReference type="RuleBase" id="RU003357"/>
    </source>
</evidence>
<sequence>MYNKLFNRSAYALNFALASRHVALRHVRVNALPTLIKIMKFSLLQILGIAIAVQFSWSSAVKAQLTEKRVTIEFSDQKLEKVLKTIANKAQFRLVYNNQIKKNDTPISGNYNNIRLKDLLDRLLKSNKLTYEVINDQFVVVKTQTEKEIEPVSTPQPTYIPLINKREGFVVNGKVVDEKDEPLVGVSIRVKNNTQVATTNAKGNFAIGAVGPNTILEFTYLGYSTQNITVNSGAFITVKMKPDPAKLDEIVVIGYGTTTRRTSTGSQTGINAEDIGKQPVANLLQTMQARMPGVSIVQTNGLPGAGINVQIRGANSIGRPNRPLYIVDGVPFLSEQINLAASLAGSSGLPSAEGQTSPLNTINPADIESIEVLKDADATAIYGSRAANGVVLITTKKGKSGKTKFGVNASTGASVVPHFVEMLGVDQYLALRRKGFANVTTSPAAPTVSSAPDLLVWDQTANTNWQKELLGGTARTHDVSANVSGGDTRTNFYVSGTYHKEGNVYPGDQSYQRGGVNVNLNHSSLDQKFTMGLSAIYSTDKNDISTTDLANYAYNLPPNYPVYNPNGSLYWVSGLNNPYGFLYQTNDNRTSNLLSSLNLKYTILDGLDIKSTFGYSKTDSKQTTIRPLSSLNTAFTAPTTGTSSFAYTYTNTYIMEPQLTYNRKVWRGNLNVLAGGTYQYRQSEQPYYTSASGFPSDDFLRNISSATLISTAASSKEFKYASLFGRVNYNIENRYIVNANFRRDGSSRFGPNRKFGNFGSVGGAWIFSEEDLIKDKTTWFSFGKLRGSYGTVGSDEIGDYQYLATYSTSSAIYNGISSLNPSRIANDDYQWETTKKLELALELGFFKDRLSLVASYYRNRTGNQLINYPLSPQAGFTGYQSNLAAQVQNSGVELSLISTNIKNKDFSWTSSFNISKNENKLLSFPNIEKTSYYTTYLVGKPISFFAGYQFLGINPATNLPSFADLNGVGGTASPTTGLSEIGRGDRYFIGSTYPNFFGGLTNSFNYKGFNLDFTFQFVKQKGRSLASSSFYPPGYMYNAAASVMNDYLALGSADYLVTAGTGGVNGRAAYFGYSNWTGSDANIIDASFIRLKNVSLSYTLPSKWLAKVHAENIRVFTQAQNLWTITGYKGFDPESQGITTPPLRTIVAGLQFTY</sequence>
<dbReference type="NCBIfam" id="TIGR04057">
    <property type="entry name" value="SusC_RagA_signa"/>
    <property type="match status" value="1"/>
</dbReference>
<accession>A0A1H9MP14</accession>
<dbReference type="Gene3D" id="2.40.170.20">
    <property type="entry name" value="TonB-dependent receptor, beta-barrel domain"/>
    <property type="match status" value="1"/>
</dbReference>
<keyword evidence="5 9" id="KW-0798">TonB box</keyword>
<dbReference type="Gene3D" id="2.170.130.10">
    <property type="entry name" value="TonB-dependent receptor, plug domain"/>
    <property type="match status" value="1"/>
</dbReference>
<dbReference type="NCBIfam" id="TIGR04056">
    <property type="entry name" value="OMP_RagA_SusC"/>
    <property type="match status" value="1"/>
</dbReference>
<dbReference type="PROSITE" id="PS52016">
    <property type="entry name" value="TONB_DEPENDENT_REC_3"/>
    <property type="match status" value="1"/>
</dbReference>
<evidence type="ECO:0000256" key="5">
    <source>
        <dbReference type="ARBA" id="ARBA00023077"/>
    </source>
</evidence>
<dbReference type="EMBL" id="FOGG01000006">
    <property type="protein sequence ID" value="SER25450.1"/>
    <property type="molecule type" value="Genomic_DNA"/>
</dbReference>
<proteinExistence type="inferred from homology"/>
<dbReference type="InterPro" id="IPR012910">
    <property type="entry name" value="Plug_dom"/>
</dbReference>
<evidence type="ECO:0000256" key="1">
    <source>
        <dbReference type="ARBA" id="ARBA00004571"/>
    </source>
</evidence>
<evidence type="ECO:0000256" key="3">
    <source>
        <dbReference type="ARBA" id="ARBA00022452"/>
    </source>
</evidence>
<organism evidence="12 13">
    <name type="scientific">Pedobacter rhizosphaerae</name>
    <dbReference type="NCBI Taxonomy" id="390241"/>
    <lineage>
        <taxon>Bacteria</taxon>
        <taxon>Pseudomonadati</taxon>
        <taxon>Bacteroidota</taxon>
        <taxon>Sphingobacteriia</taxon>
        <taxon>Sphingobacteriales</taxon>
        <taxon>Sphingobacteriaceae</taxon>
        <taxon>Pedobacter</taxon>
    </lineage>
</organism>
<dbReference type="Gene3D" id="2.60.40.1120">
    <property type="entry name" value="Carboxypeptidase-like, regulatory domain"/>
    <property type="match status" value="1"/>
</dbReference>
<dbReference type="RefSeq" id="WP_090882715.1">
    <property type="nucleotide sequence ID" value="NZ_FOGG01000006.1"/>
</dbReference>
<keyword evidence="3 8" id="KW-1134">Transmembrane beta strand</keyword>
<dbReference type="SUPFAM" id="SSF56935">
    <property type="entry name" value="Porins"/>
    <property type="match status" value="1"/>
</dbReference>
<dbReference type="InterPro" id="IPR036942">
    <property type="entry name" value="Beta-barrel_TonB_sf"/>
</dbReference>
<dbReference type="InterPro" id="IPR023996">
    <property type="entry name" value="TonB-dep_OMP_SusC/RagA"/>
</dbReference>
<evidence type="ECO:0000256" key="8">
    <source>
        <dbReference type="PROSITE-ProRule" id="PRU01360"/>
    </source>
</evidence>
<dbReference type="STRING" id="390241.SAMN04488023_10674"/>
<keyword evidence="7 8" id="KW-0998">Cell outer membrane</keyword>
<feature type="domain" description="TonB-dependent receptor-like beta-barrel" evidence="10">
    <location>
        <begin position="546"/>
        <end position="1122"/>
    </location>
</feature>
<dbReference type="OrthoDB" id="9768177at2"/>
<dbReference type="InterPro" id="IPR000531">
    <property type="entry name" value="Beta-barrel_TonB"/>
</dbReference>
<comment type="subcellular location">
    <subcellularLocation>
        <location evidence="1 8">Cell outer membrane</location>
        <topology evidence="1 8">Multi-pass membrane protein</topology>
    </subcellularLocation>
</comment>
<feature type="domain" description="TonB-dependent receptor plug" evidence="11">
    <location>
        <begin position="261"/>
        <end position="390"/>
    </location>
</feature>
<dbReference type="GO" id="GO:0009279">
    <property type="term" value="C:cell outer membrane"/>
    <property type="evidence" value="ECO:0007669"/>
    <property type="project" value="UniProtKB-SubCell"/>
</dbReference>
<comment type="similarity">
    <text evidence="8 9">Belongs to the TonB-dependent receptor family.</text>
</comment>
<dbReference type="Gene3D" id="3.55.50.30">
    <property type="match status" value="1"/>
</dbReference>
<dbReference type="Pfam" id="PF07715">
    <property type="entry name" value="Plug"/>
    <property type="match status" value="1"/>
</dbReference>
<evidence type="ECO:0000256" key="6">
    <source>
        <dbReference type="ARBA" id="ARBA00023136"/>
    </source>
</evidence>
<dbReference type="InterPro" id="IPR039426">
    <property type="entry name" value="TonB-dep_rcpt-like"/>
</dbReference>
<evidence type="ECO:0000256" key="2">
    <source>
        <dbReference type="ARBA" id="ARBA00022448"/>
    </source>
</evidence>
<name>A0A1H9MP14_9SPHI</name>
<evidence type="ECO:0000256" key="7">
    <source>
        <dbReference type="ARBA" id="ARBA00023237"/>
    </source>
</evidence>
<evidence type="ECO:0000259" key="11">
    <source>
        <dbReference type="Pfam" id="PF07715"/>
    </source>
</evidence>
<protein>
    <submittedName>
        <fullName evidence="12">TonB-linked outer membrane protein, SusC/RagA family</fullName>
    </submittedName>
</protein>
<evidence type="ECO:0000256" key="4">
    <source>
        <dbReference type="ARBA" id="ARBA00022692"/>
    </source>
</evidence>
<reference evidence="13" key="1">
    <citation type="submission" date="2016-10" db="EMBL/GenBank/DDBJ databases">
        <authorList>
            <person name="Varghese N."/>
            <person name="Submissions S."/>
        </authorList>
    </citation>
    <scope>NUCLEOTIDE SEQUENCE [LARGE SCALE GENOMIC DNA]</scope>
    <source>
        <strain evidence="13">DSM 18610</strain>
    </source>
</reference>
<keyword evidence="6 8" id="KW-0472">Membrane</keyword>
<keyword evidence="4 8" id="KW-0812">Transmembrane</keyword>
<dbReference type="InterPro" id="IPR023997">
    <property type="entry name" value="TonB-dep_OMP_SusC/RagA_CS"/>
</dbReference>
<dbReference type="SUPFAM" id="SSF49464">
    <property type="entry name" value="Carboxypeptidase regulatory domain-like"/>
    <property type="match status" value="1"/>
</dbReference>
<evidence type="ECO:0000313" key="12">
    <source>
        <dbReference type="EMBL" id="SER25450.1"/>
    </source>
</evidence>
<dbReference type="Pfam" id="PF00593">
    <property type="entry name" value="TonB_dep_Rec_b-barrel"/>
    <property type="match status" value="1"/>
</dbReference>
<dbReference type="AlphaFoldDB" id="A0A1H9MP14"/>
<keyword evidence="13" id="KW-1185">Reference proteome</keyword>
<dbReference type="InterPro" id="IPR037066">
    <property type="entry name" value="Plug_dom_sf"/>
</dbReference>
<keyword evidence="2 8" id="KW-0813">Transport</keyword>
<evidence type="ECO:0000313" key="13">
    <source>
        <dbReference type="Proteomes" id="UP000199572"/>
    </source>
</evidence>
<dbReference type="InterPro" id="IPR008969">
    <property type="entry name" value="CarboxyPept-like_regulatory"/>
</dbReference>
<gene>
    <name evidence="12" type="ORF">SAMN04488023_10674</name>
</gene>